<accession>A0A0G4FCR7</accession>
<proteinExistence type="predicted"/>
<reference evidence="1" key="1">
    <citation type="submission" date="2014-11" db="EMBL/GenBank/DDBJ databases">
        <authorList>
            <person name="Otto D Thomas"/>
            <person name="Naeem Raeece"/>
        </authorList>
    </citation>
    <scope>NUCLEOTIDE SEQUENCE</scope>
</reference>
<protein>
    <submittedName>
        <fullName evidence="1">Uncharacterized protein</fullName>
    </submittedName>
</protein>
<dbReference type="AlphaFoldDB" id="A0A0G4FCR7"/>
<gene>
    <name evidence="1" type="ORF">Cvel_16276</name>
</gene>
<organism evidence="1">
    <name type="scientific">Chromera velia CCMP2878</name>
    <dbReference type="NCBI Taxonomy" id="1169474"/>
    <lineage>
        <taxon>Eukaryota</taxon>
        <taxon>Sar</taxon>
        <taxon>Alveolata</taxon>
        <taxon>Colpodellida</taxon>
        <taxon>Chromeraceae</taxon>
        <taxon>Chromera</taxon>
    </lineage>
</organism>
<evidence type="ECO:0000313" key="1">
    <source>
        <dbReference type="EMBL" id="CEM10682.1"/>
    </source>
</evidence>
<sequence length="227" mass="25923">MQFRFFVGDPLNTEVRRGQPEDFLFSRPLRLVVLTSIRDVGASDRCGSFIDVRCPHEGEWGSSIQLQCRKRYLKGALETLVEETTKPEGRLFGRFHLVGIVVDDVPQRDGVEAAGYTIVPQPCSSNENQKRRWILDGSLKVAPEEKCVRDLVWHVPSEWRKLPLEDEERKIGKWRWEGKVEAICLGLNADIVLSDHLMVVLERLVESEALRGKLLNIHPGITLEKGR</sequence>
<name>A0A0G4FCR7_9ALVE</name>
<dbReference type="VEuPathDB" id="CryptoDB:Cvel_16276"/>
<dbReference type="EMBL" id="CDMZ01000271">
    <property type="protein sequence ID" value="CEM10682.1"/>
    <property type="molecule type" value="Genomic_DNA"/>
</dbReference>